<sequence length="336" mass="36464">MAAGNLAHLPVCSSDHRIRDDLPEDIFEHVLAFLPAEDAARSSLLSKRWRNAWTRARALNLSDEHHHGRRFLPFARAVLARYGSPEIPSLNVVIGRESSLGPGTVAWLRGAMERVVGSVSVTVTAPGGALDPLVLPPRLRAVSISLTLSGGGTGSKHGRLAFPSVSGAAGATSSYDALEELSLSRVQLQERVGASLSSWCPRLRKLRLRKVSGGGGPTWPLVVRMEQLEELEMDEVNSAVVEISTPRLETLIWHGGGFTKLISFLAGSQRSIRRLDGLCFYLPAKESRSFTAVRLLEVCSEANEISARIDIPEHCSPSWLSREVPKATAIAFVVLL</sequence>
<dbReference type="OrthoDB" id="604899at2759"/>
<dbReference type="InterPro" id="IPR001810">
    <property type="entry name" value="F-box_dom"/>
</dbReference>
<dbReference type="CDD" id="cd22160">
    <property type="entry name" value="F-box_AtFBL13-like"/>
    <property type="match status" value="1"/>
</dbReference>
<dbReference type="InterPro" id="IPR036047">
    <property type="entry name" value="F-box-like_dom_sf"/>
</dbReference>
<gene>
    <name evidence="2" type="ORF">HU200_054572</name>
</gene>
<dbReference type="PANTHER" id="PTHR34709">
    <property type="entry name" value="OS10G0396666 PROTEIN"/>
    <property type="match status" value="1"/>
</dbReference>
<feature type="domain" description="F-box" evidence="1">
    <location>
        <begin position="22"/>
        <end position="62"/>
    </location>
</feature>
<dbReference type="EMBL" id="JACEFO010002349">
    <property type="protein sequence ID" value="KAF8664401.1"/>
    <property type="molecule type" value="Genomic_DNA"/>
</dbReference>
<evidence type="ECO:0000313" key="3">
    <source>
        <dbReference type="Proteomes" id="UP000636709"/>
    </source>
</evidence>
<dbReference type="SMART" id="SM00256">
    <property type="entry name" value="FBOX"/>
    <property type="match status" value="1"/>
</dbReference>
<keyword evidence="3" id="KW-1185">Reference proteome</keyword>
<accession>A0A835E3W0</accession>
<dbReference type="Proteomes" id="UP000636709">
    <property type="component" value="Unassembled WGS sequence"/>
</dbReference>
<dbReference type="PANTHER" id="PTHR34709:SF70">
    <property type="entry name" value="F-BOX DOMAIN-CONTAINING PROTEIN"/>
    <property type="match status" value="1"/>
</dbReference>
<comment type="caution">
    <text evidence="2">The sequence shown here is derived from an EMBL/GenBank/DDBJ whole genome shotgun (WGS) entry which is preliminary data.</text>
</comment>
<name>A0A835E3W0_9POAL</name>
<evidence type="ECO:0000259" key="1">
    <source>
        <dbReference type="SMART" id="SM00256"/>
    </source>
</evidence>
<proteinExistence type="predicted"/>
<dbReference type="SUPFAM" id="SSF52047">
    <property type="entry name" value="RNI-like"/>
    <property type="match status" value="1"/>
</dbReference>
<evidence type="ECO:0000313" key="2">
    <source>
        <dbReference type="EMBL" id="KAF8664401.1"/>
    </source>
</evidence>
<dbReference type="Gene3D" id="1.20.1280.50">
    <property type="match status" value="1"/>
</dbReference>
<organism evidence="2 3">
    <name type="scientific">Digitaria exilis</name>
    <dbReference type="NCBI Taxonomy" id="1010633"/>
    <lineage>
        <taxon>Eukaryota</taxon>
        <taxon>Viridiplantae</taxon>
        <taxon>Streptophyta</taxon>
        <taxon>Embryophyta</taxon>
        <taxon>Tracheophyta</taxon>
        <taxon>Spermatophyta</taxon>
        <taxon>Magnoliopsida</taxon>
        <taxon>Liliopsida</taxon>
        <taxon>Poales</taxon>
        <taxon>Poaceae</taxon>
        <taxon>PACMAD clade</taxon>
        <taxon>Panicoideae</taxon>
        <taxon>Panicodae</taxon>
        <taxon>Paniceae</taxon>
        <taxon>Anthephorinae</taxon>
        <taxon>Digitaria</taxon>
    </lineage>
</organism>
<dbReference type="InterPro" id="IPR055312">
    <property type="entry name" value="FBL15-like"/>
</dbReference>
<dbReference type="Pfam" id="PF00646">
    <property type="entry name" value="F-box"/>
    <property type="match status" value="1"/>
</dbReference>
<reference evidence="2" key="1">
    <citation type="submission" date="2020-07" db="EMBL/GenBank/DDBJ databases">
        <title>Genome sequence and genetic diversity analysis of an under-domesticated orphan crop, white fonio (Digitaria exilis).</title>
        <authorList>
            <person name="Bennetzen J.L."/>
            <person name="Chen S."/>
            <person name="Ma X."/>
            <person name="Wang X."/>
            <person name="Yssel A.E.J."/>
            <person name="Chaluvadi S.R."/>
            <person name="Johnson M."/>
            <person name="Gangashetty P."/>
            <person name="Hamidou F."/>
            <person name="Sanogo M.D."/>
            <person name="Zwaenepoel A."/>
            <person name="Wallace J."/>
            <person name="Van De Peer Y."/>
            <person name="Van Deynze A."/>
        </authorList>
    </citation>
    <scope>NUCLEOTIDE SEQUENCE</scope>
    <source>
        <tissue evidence="2">Leaves</tissue>
    </source>
</reference>
<dbReference type="SUPFAM" id="SSF81383">
    <property type="entry name" value="F-box domain"/>
    <property type="match status" value="1"/>
</dbReference>
<dbReference type="AlphaFoldDB" id="A0A835E3W0"/>
<dbReference type="InterPro" id="IPR053781">
    <property type="entry name" value="F-box_AtFBL13-like"/>
</dbReference>
<protein>
    <recommendedName>
        <fullName evidence="1">F-box domain-containing protein</fullName>
    </recommendedName>
</protein>